<dbReference type="Proteomes" id="UP000197019">
    <property type="component" value="Chromosome"/>
</dbReference>
<evidence type="ECO:0000313" key="1">
    <source>
        <dbReference type="EMBL" id="ASF48364.1"/>
    </source>
</evidence>
<reference evidence="1 2" key="1">
    <citation type="submission" date="2017-06" db="EMBL/GenBank/DDBJ databases">
        <title>Genome Sequencing of the methanotroph Methylovulum psychrotolerants str. HV10-M2 isolated from a high-altitude environment.</title>
        <authorList>
            <person name="Mateos-Rivera A."/>
        </authorList>
    </citation>
    <scope>NUCLEOTIDE SEQUENCE [LARGE SCALE GENOMIC DNA]</scope>
    <source>
        <strain evidence="1 2">HV10_M2</strain>
    </source>
</reference>
<gene>
    <name evidence="1" type="ORF">CEK71_21145</name>
</gene>
<keyword evidence="2" id="KW-1185">Reference proteome</keyword>
<sequence>MATRDLFHLPETVTRDLFHLEKCDPRPIPPATRDLFHLEKALTRDLFHLPFFLFIKLIHRLRYFAR</sequence>
<protein>
    <submittedName>
        <fullName evidence="1">Uncharacterized protein</fullName>
    </submittedName>
</protein>
<organism evidence="1 2">
    <name type="scientific">Methylovulum psychrotolerans</name>
    <dbReference type="NCBI Taxonomy" id="1704499"/>
    <lineage>
        <taxon>Bacteria</taxon>
        <taxon>Pseudomonadati</taxon>
        <taxon>Pseudomonadota</taxon>
        <taxon>Gammaproteobacteria</taxon>
        <taxon>Methylococcales</taxon>
        <taxon>Methylococcaceae</taxon>
        <taxon>Methylovulum</taxon>
    </lineage>
</organism>
<proteinExistence type="predicted"/>
<dbReference type="KEGG" id="mpsy:CEK71_21145"/>
<accession>A0A1Z4C4G4</accession>
<name>A0A1Z4C4G4_9GAMM</name>
<evidence type="ECO:0000313" key="2">
    <source>
        <dbReference type="Proteomes" id="UP000197019"/>
    </source>
</evidence>
<dbReference type="EMBL" id="CP022129">
    <property type="protein sequence ID" value="ASF48364.1"/>
    <property type="molecule type" value="Genomic_DNA"/>
</dbReference>
<dbReference type="AlphaFoldDB" id="A0A1Z4C4G4"/>